<proteinExistence type="predicted"/>
<dbReference type="EMBL" id="RQTK01001534">
    <property type="protein sequence ID" value="RUS69924.1"/>
    <property type="molecule type" value="Genomic_DNA"/>
</dbReference>
<organism evidence="1 2">
    <name type="scientific">Elysia chlorotica</name>
    <name type="common">Eastern emerald elysia</name>
    <name type="synonym">Sea slug</name>
    <dbReference type="NCBI Taxonomy" id="188477"/>
    <lineage>
        <taxon>Eukaryota</taxon>
        <taxon>Metazoa</taxon>
        <taxon>Spiralia</taxon>
        <taxon>Lophotrochozoa</taxon>
        <taxon>Mollusca</taxon>
        <taxon>Gastropoda</taxon>
        <taxon>Heterobranchia</taxon>
        <taxon>Euthyneura</taxon>
        <taxon>Panpulmonata</taxon>
        <taxon>Sacoglossa</taxon>
        <taxon>Placobranchoidea</taxon>
        <taxon>Plakobranchidae</taxon>
        <taxon>Elysia</taxon>
    </lineage>
</organism>
<protein>
    <submittedName>
        <fullName evidence="1">Uncharacterized protein</fullName>
    </submittedName>
</protein>
<evidence type="ECO:0000313" key="1">
    <source>
        <dbReference type="EMBL" id="RUS69924.1"/>
    </source>
</evidence>
<accession>A0A3S1BLJ6</accession>
<dbReference type="SUPFAM" id="SSF53098">
    <property type="entry name" value="Ribonuclease H-like"/>
    <property type="match status" value="1"/>
</dbReference>
<dbReference type="Proteomes" id="UP000271974">
    <property type="component" value="Unassembled WGS sequence"/>
</dbReference>
<keyword evidence="2" id="KW-1185">Reference proteome</keyword>
<dbReference type="OrthoDB" id="6774133at2759"/>
<gene>
    <name evidence="1" type="ORF">EGW08_022316</name>
</gene>
<dbReference type="GO" id="GO:0003676">
    <property type="term" value="F:nucleic acid binding"/>
    <property type="evidence" value="ECO:0007669"/>
    <property type="project" value="InterPro"/>
</dbReference>
<sequence>MEKAFCNFKSNASQANLIMVKKRRAEARRTIRQQKRQFWKRFISKINDTPLSKVRKLLCRKIPIFTKRDSPFGIRVQQLLLEIDLDTNSIEEDKFSEIPPWTLERPGSILDLAALQKDKTPPEVYREKFEQIIENHSDHYLLFTDGSKDETCVGAACHSSSADKCCGVSAKASIFTAEAVALCMALDTVSTLRKDKFLILSDSLSLMRAMGEANPRNPRILKVLERIHDIYAFTTQRDKETPLLQV</sequence>
<dbReference type="AlphaFoldDB" id="A0A3S1BLJ6"/>
<reference evidence="1 2" key="1">
    <citation type="submission" date="2019-01" db="EMBL/GenBank/DDBJ databases">
        <title>A draft genome assembly of the solar-powered sea slug Elysia chlorotica.</title>
        <authorList>
            <person name="Cai H."/>
            <person name="Li Q."/>
            <person name="Fang X."/>
            <person name="Li J."/>
            <person name="Curtis N.E."/>
            <person name="Altenburger A."/>
            <person name="Shibata T."/>
            <person name="Feng M."/>
            <person name="Maeda T."/>
            <person name="Schwartz J.A."/>
            <person name="Shigenobu S."/>
            <person name="Lundholm N."/>
            <person name="Nishiyama T."/>
            <person name="Yang H."/>
            <person name="Hasebe M."/>
            <person name="Li S."/>
            <person name="Pierce S.K."/>
            <person name="Wang J."/>
        </authorList>
    </citation>
    <scope>NUCLEOTIDE SEQUENCE [LARGE SCALE GENOMIC DNA]</scope>
    <source>
        <strain evidence="1">EC2010</strain>
        <tissue evidence="1">Whole organism of an adult</tissue>
    </source>
</reference>
<dbReference type="Gene3D" id="3.30.420.10">
    <property type="entry name" value="Ribonuclease H-like superfamily/Ribonuclease H"/>
    <property type="match status" value="1"/>
</dbReference>
<dbReference type="STRING" id="188477.A0A3S1BLJ6"/>
<dbReference type="InterPro" id="IPR012337">
    <property type="entry name" value="RNaseH-like_sf"/>
</dbReference>
<name>A0A3S1BLJ6_ELYCH</name>
<evidence type="ECO:0000313" key="2">
    <source>
        <dbReference type="Proteomes" id="UP000271974"/>
    </source>
</evidence>
<comment type="caution">
    <text evidence="1">The sequence shown here is derived from an EMBL/GenBank/DDBJ whole genome shotgun (WGS) entry which is preliminary data.</text>
</comment>
<dbReference type="InterPro" id="IPR036397">
    <property type="entry name" value="RNaseH_sf"/>
</dbReference>